<gene>
    <name evidence="1" type="ORF">M569_11406</name>
</gene>
<evidence type="ECO:0000313" key="2">
    <source>
        <dbReference type="Proteomes" id="UP000015453"/>
    </source>
</evidence>
<keyword evidence="2" id="KW-1185">Reference proteome</keyword>
<evidence type="ECO:0000313" key="1">
    <source>
        <dbReference type="EMBL" id="EPS63378.1"/>
    </source>
</evidence>
<name>S8DKM6_9LAMI</name>
<sequence>MARYHIFAFGAIIVFLLYSELVVGRFIGVGGSGGGSDFGSGSDIYAEGGGSGELASLIHSFIQKFFRRPTMDYYMIPYSSFYPPVLVRVPVLQLNFPMQPYYSVPLLPPLYPPENLYAPQIPVMGNTRRANFGSGIEGDQVDDTLILDAVL</sequence>
<proteinExistence type="predicted"/>
<accession>S8DKM6</accession>
<dbReference type="AlphaFoldDB" id="S8DKM6"/>
<reference evidence="1 2" key="1">
    <citation type="journal article" date="2013" name="BMC Genomics">
        <title>The miniature genome of a carnivorous plant Genlisea aurea contains a low number of genes and short non-coding sequences.</title>
        <authorList>
            <person name="Leushkin E.V."/>
            <person name="Sutormin R.A."/>
            <person name="Nabieva E.R."/>
            <person name="Penin A.A."/>
            <person name="Kondrashov A.S."/>
            <person name="Logacheva M.D."/>
        </authorList>
    </citation>
    <scope>NUCLEOTIDE SEQUENCE [LARGE SCALE GENOMIC DNA]</scope>
</reference>
<dbReference type="Proteomes" id="UP000015453">
    <property type="component" value="Unassembled WGS sequence"/>
</dbReference>
<comment type="caution">
    <text evidence="1">The sequence shown here is derived from an EMBL/GenBank/DDBJ whole genome shotgun (WGS) entry which is preliminary data.</text>
</comment>
<dbReference type="EMBL" id="AUSU01005528">
    <property type="protein sequence ID" value="EPS63378.1"/>
    <property type="molecule type" value="Genomic_DNA"/>
</dbReference>
<protein>
    <submittedName>
        <fullName evidence="1">Uncharacterized protein</fullName>
    </submittedName>
</protein>
<organism evidence="1 2">
    <name type="scientific">Genlisea aurea</name>
    <dbReference type="NCBI Taxonomy" id="192259"/>
    <lineage>
        <taxon>Eukaryota</taxon>
        <taxon>Viridiplantae</taxon>
        <taxon>Streptophyta</taxon>
        <taxon>Embryophyta</taxon>
        <taxon>Tracheophyta</taxon>
        <taxon>Spermatophyta</taxon>
        <taxon>Magnoliopsida</taxon>
        <taxon>eudicotyledons</taxon>
        <taxon>Gunneridae</taxon>
        <taxon>Pentapetalae</taxon>
        <taxon>asterids</taxon>
        <taxon>lamiids</taxon>
        <taxon>Lamiales</taxon>
        <taxon>Lentibulariaceae</taxon>
        <taxon>Genlisea</taxon>
    </lineage>
</organism>